<dbReference type="InterPro" id="IPR000396">
    <property type="entry name" value="Pdiesterase2"/>
</dbReference>
<dbReference type="PRINTS" id="PR00388">
    <property type="entry name" value="PDIESTERASE2"/>
</dbReference>
<dbReference type="PANTHER" id="PTHR28283">
    <property type="entry name" value="3',5'-CYCLIC-NUCLEOTIDE PHOSPHODIESTERASE 1"/>
    <property type="match status" value="1"/>
</dbReference>
<evidence type="ECO:0008006" key="4">
    <source>
        <dbReference type="Google" id="ProtNLM"/>
    </source>
</evidence>
<dbReference type="GO" id="GO:0006198">
    <property type="term" value="P:cAMP catabolic process"/>
    <property type="evidence" value="ECO:0007669"/>
    <property type="project" value="InterPro"/>
</dbReference>
<feature type="region of interest" description="Disordered" evidence="1">
    <location>
        <begin position="377"/>
        <end position="479"/>
    </location>
</feature>
<dbReference type="AlphaFoldDB" id="A0A2B7Z5R0"/>
<dbReference type="PANTHER" id="PTHR28283:SF1">
    <property type="entry name" value="3',5'-CYCLIC-NUCLEOTIDE PHOSPHODIESTERASE 1"/>
    <property type="match status" value="1"/>
</dbReference>
<dbReference type="GO" id="GO:0004115">
    <property type="term" value="F:3',5'-cyclic-AMP phosphodiesterase activity"/>
    <property type="evidence" value="ECO:0007669"/>
    <property type="project" value="InterPro"/>
</dbReference>
<feature type="compositionally biased region" description="Basic and acidic residues" evidence="1">
    <location>
        <begin position="452"/>
        <end position="475"/>
    </location>
</feature>
<sequence length="540" mass="58650">MRGSGNQESVATDEDTTFQVIVLGSTGGPREDIVTGLLARSTATKWSKDSVVAVDGGTLLAGISRIFERDMPDLGENEQSKGGKAVMAQGPFAGLELPNLTTHANAAHVFRNLIASVLVTHPHLDHVSGLAMNTPLVEAESGPKAVAALPSTIAALRNHIFNDITWPNLSDEDGGAGLITYQRLVDGGNPRLGRGEGRGYVKACEGIITKCLSISHGRCGQRYNPDTGKHHRAESTVFATESFFLPSRRVSIDTQEPSSYTPTTQHLSVNSNRNTPTALATVESSAFFLRETHTGTEIIIFGDMEPDSISLEPRNEKIWDAAAPKIVSGTLRAIFVECSFPDSVDDNSLYGHLCPRHLIAELKVLAGKVLDAHKPHNVAREMRKRKRWGSDIIAHDSRGSVSPKSQPPQQSTSPSPSRRRATRRTASRHEDDMSSRTVGETTPPPPSSGPHITHDDNNHHQQHHNPDNTPTERRSSNANSGMQLCLSLSTLKVFIIHIKESFTDGPHPRDQILKELRKQAEDAGLGCEFYAPLSGEAVFV</sequence>
<dbReference type="GO" id="GO:0047555">
    <property type="term" value="F:3',5'-cyclic-GMP phosphodiesterase activity"/>
    <property type="evidence" value="ECO:0007669"/>
    <property type="project" value="TreeGrafter"/>
</dbReference>
<dbReference type="SUPFAM" id="SSF56281">
    <property type="entry name" value="Metallo-hydrolase/oxidoreductase"/>
    <property type="match status" value="1"/>
</dbReference>
<evidence type="ECO:0000313" key="2">
    <source>
        <dbReference type="EMBL" id="PGH28187.1"/>
    </source>
</evidence>
<feature type="compositionally biased region" description="Low complexity" evidence="1">
    <location>
        <begin position="407"/>
        <end position="416"/>
    </location>
</feature>
<dbReference type="OrthoDB" id="258495at2759"/>
<evidence type="ECO:0000256" key="1">
    <source>
        <dbReference type="SAM" id="MobiDB-lite"/>
    </source>
</evidence>
<dbReference type="Proteomes" id="UP000224634">
    <property type="component" value="Unassembled WGS sequence"/>
</dbReference>
<gene>
    <name evidence="2" type="ORF">AJ80_00077</name>
</gene>
<dbReference type="STRING" id="1447883.A0A2B7Z5R0"/>
<comment type="caution">
    <text evidence="2">The sequence shown here is derived from an EMBL/GenBank/DDBJ whole genome shotgun (WGS) entry which is preliminary data.</text>
</comment>
<dbReference type="InterPro" id="IPR036866">
    <property type="entry name" value="RibonucZ/Hydroxyglut_hydro"/>
</dbReference>
<reference evidence="2 3" key="1">
    <citation type="submission" date="2017-10" db="EMBL/GenBank/DDBJ databases">
        <title>Comparative genomics in systemic dimorphic fungi from Ajellomycetaceae.</title>
        <authorList>
            <person name="Munoz J.F."/>
            <person name="Mcewen J.G."/>
            <person name="Clay O.K."/>
            <person name="Cuomo C.A."/>
        </authorList>
    </citation>
    <scope>NUCLEOTIDE SEQUENCE [LARGE SCALE GENOMIC DNA]</scope>
    <source>
        <strain evidence="2 3">UAMH7299</strain>
    </source>
</reference>
<name>A0A2B7Z5R0_POLH7</name>
<evidence type="ECO:0000313" key="3">
    <source>
        <dbReference type="Proteomes" id="UP000224634"/>
    </source>
</evidence>
<proteinExistence type="predicted"/>
<organism evidence="2 3">
    <name type="scientific">Polytolypa hystricis (strain UAMH7299)</name>
    <dbReference type="NCBI Taxonomy" id="1447883"/>
    <lineage>
        <taxon>Eukaryota</taxon>
        <taxon>Fungi</taxon>
        <taxon>Dikarya</taxon>
        <taxon>Ascomycota</taxon>
        <taxon>Pezizomycotina</taxon>
        <taxon>Eurotiomycetes</taxon>
        <taxon>Eurotiomycetidae</taxon>
        <taxon>Onygenales</taxon>
        <taxon>Onygenales incertae sedis</taxon>
        <taxon>Polytolypa</taxon>
    </lineage>
</organism>
<dbReference type="EMBL" id="PDNA01000001">
    <property type="protein sequence ID" value="PGH28187.1"/>
    <property type="molecule type" value="Genomic_DNA"/>
</dbReference>
<accession>A0A2B7Z5R0</accession>
<feature type="compositionally biased region" description="Basic residues" evidence="1">
    <location>
        <begin position="417"/>
        <end position="426"/>
    </location>
</feature>
<dbReference type="Pfam" id="PF02112">
    <property type="entry name" value="PDEase_II"/>
    <property type="match status" value="2"/>
</dbReference>
<keyword evidence="3" id="KW-1185">Reference proteome</keyword>
<dbReference type="CDD" id="cd07735">
    <property type="entry name" value="class_II_PDE_MBL-fold"/>
    <property type="match status" value="1"/>
</dbReference>
<dbReference type="GO" id="GO:1902660">
    <property type="term" value="P:negative regulation of glucose mediated signaling pathway"/>
    <property type="evidence" value="ECO:0007669"/>
    <property type="project" value="TreeGrafter"/>
</dbReference>
<protein>
    <recommendedName>
        <fullName evidence="4">3',5'-cyclic-nucleotide phosphodiesterase</fullName>
    </recommendedName>
</protein>